<proteinExistence type="predicted"/>
<comment type="caution">
    <text evidence="1">The sequence shown here is derived from an EMBL/GenBank/DDBJ whole genome shotgun (WGS) entry which is preliminary data.</text>
</comment>
<organism evidence="1 2">
    <name type="scientific">Venturia nashicola</name>
    <dbReference type="NCBI Taxonomy" id="86259"/>
    <lineage>
        <taxon>Eukaryota</taxon>
        <taxon>Fungi</taxon>
        <taxon>Dikarya</taxon>
        <taxon>Ascomycota</taxon>
        <taxon>Pezizomycotina</taxon>
        <taxon>Dothideomycetes</taxon>
        <taxon>Pleosporomycetidae</taxon>
        <taxon>Venturiales</taxon>
        <taxon>Venturiaceae</taxon>
        <taxon>Venturia</taxon>
    </lineage>
</organism>
<accession>A0A4Z1P8A5</accession>
<keyword evidence="2" id="KW-1185">Reference proteome</keyword>
<dbReference type="EMBL" id="SNSC02000004">
    <property type="protein sequence ID" value="TID25357.1"/>
    <property type="molecule type" value="Genomic_DNA"/>
</dbReference>
<dbReference type="Proteomes" id="UP000298493">
    <property type="component" value="Unassembled WGS sequence"/>
</dbReference>
<name>A0A4Z1P8A5_9PEZI</name>
<evidence type="ECO:0000313" key="2">
    <source>
        <dbReference type="Proteomes" id="UP000298493"/>
    </source>
</evidence>
<dbReference type="AlphaFoldDB" id="A0A4Z1P8A5"/>
<evidence type="ECO:0000313" key="1">
    <source>
        <dbReference type="EMBL" id="TID25357.1"/>
    </source>
</evidence>
<reference evidence="1 2" key="1">
    <citation type="submission" date="2019-04" db="EMBL/GenBank/DDBJ databases">
        <title>High contiguity whole genome sequence and gene annotation resource for two Venturia nashicola isolates.</title>
        <authorList>
            <person name="Prokchorchik M."/>
            <person name="Won K."/>
            <person name="Lee Y."/>
            <person name="Choi E.D."/>
            <person name="Segonzac C."/>
            <person name="Sohn K.H."/>
        </authorList>
    </citation>
    <scope>NUCLEOTIDE SEQUENCE [LARGE SCALE GENOMIC DNA]</scope>
    <source>
        <strain evidence="1 2">PRI2</strain>
    </source>
</reference>
<protein>
    <submittedName>
        <fullName evidence="1">Uncharacterized protein</fullName>
    </submittedName>
</protein>
<sequence length="184" mass="20089">MTTKPGGEDECDASPLLQQGQCQTAASDIGYFNTTGSLIPIPLHLSDSVYSARNQQPRTPLNLDSATDHRSISPFPFFVLHPDHHHLQTSAIWGYDSSYRPLSTDQHGRPLHRLGAAEEGNRPKPEPSAATDVDAQYQLAADLLLIHMLWRSSRTAASRPDDCPQSASPASITSPCTVTQNFLD</sequence>
<gene>
    <name evidence="1" type="ORF">E6O75_ATG04562</name>
</gene>